<feature type="domain" description="Polymerase nucleotidyl transferase" evidence="3">
    <location>
        <begin position="86"/>
        <end position="118"/>
    </location>
</feature>
<dbReference type="EMBL" id="CBWP010000024">
    <property type="protein sequence ID" value="CDL37324.1"/>
    <property type="molecule type" value="Genomic_DNA"/>
</dbReference>
<keyword evidence="1" id="KW-0378">Hydrolase</keyword>
<organism evidence="4 5">
    <name type="scientific">Citrobacter freundii</name>
    <dbReference type="NCBI Taxonomy" id="546"/>
    <lineage>
        <taxon>Bacteria</taxon>
        <taxon>Pseudomonadati</taxon>
        <taxon>Pseudomonadota</taxon>
        <taxon>Gammaproteobacteria</taxon>
        <taxon>Enterobacterales</taxon>
        <taxon>Enterobacteriaceae</taxon>
        <taxon>Citrobacter</taxon>
        <taxon>Citrobacter freundii complex</taxon>
    </lineage>
</organism>
<dbReference type="Gene3D" id="3.30.460.10">
    <property type="entry name" value="Beta Polymerase, domain 2"/>
    <property type="match status" value="1"/>
</dbReference>
<feature type="region of interest" description="Disordered" evidence="2">
    <location>
        <begin position="1"/>
        <end position="27"/>
    </location>
</feature>
<proteinExistence type="predicted"/>
<dbReference type="SUPFAM" id="SSF81301">
    <property type="entry name" value="Nucleotidyltransferase"/>
    <property type="match status" value="1"/>
</dbReference>
<keyword evidence="4" id="KW-0548">Nucleotidyltransferase</keyword>
<protein>
    <submittedName>
        <fullName evidence="4">[Protein-PII] uridylyltransferase</fullName>
        <ecNumber evidence="4">2.7.7.59</ecNumber>
    </submittedName>
</protein>
<reference evidence="4 5" key="1">
    <citation type="submission" date="2013-10" db="EMBL/GenBank/DDBJ databases">
        <title>Antibiotic resistance diversity of beta-lactamase producers in the General Hospital Vienna.</title>
        <authorList>
            <person name="Barisic I."/>
            <person name="Mitteregger D."/>
            <person name="Hirschl A.M."/>
            <person name="Noehammer C."/>
            <person name="Wiesinger-Mayr H."/>
        </authorList>
    </citation>
    <scope>NUCLEOTIDE SEQUENCE [LARGE SCALE GENOMIC DNA]</scope>
    <source>
        <strain evidence="4 5">ISC11</strain>
    </source>
</reference>
<dbReference type="InterPro" id="IPR002934">
    <property type="entry name" value="Polymerase_NTP_transf_dom"/>
</dbReference>
<evidence type="ECO:0000256" key="2">
    <source>
        <dbReference type="SAM" id="MobiDB-lite"/>
    </source>
</evidence>
<dbReference type="InterPro" id="IPR010043">
    <property type="entry name" value="UTase/UR"/>
</dbReference>
<dbReference type="AlphaFoldDB" id="A0A7G2IPT3"/>
<name>A0A7G2IPT3_CITFR</name>
<evidence type="ECO:0000259" key="3">
    <source>
        <dbReference type="Pfam" id="PF01909"/>
    </source>
</evidence>
<dbReference type="PANTHER" id="PTHR47320">
    <property type="entry name" value="BIFUNCTIONAL URIDYLYLTRANSFERASE/URIDYLYL-REMOVING ENZYME"/>
    <property type="match status" value="1"/>
</dbReference>
<accession>A0A7G2IPT3</accession>
<dbReference type="EC" id="2.7.7.59" evidence="4"/>
<dbReference type="Proteomes" id="UP000019194">
    <property type="component" value="Unassembled WGS sequence"/>
</dbReference>
<keyword evidence="4" id="KW-0808">Transferase</keyword>
<dbReference type="PANTHER" id="PTHR47320:SF1">
    <property type="entry name" value="BIFUNCTIONAL URIDYLYLTRANSFERASE_URIDYLYL-REMOVING ENZYME"/>
    <property type="match status" value="1"/>
</dbReference>
<feature type="compositionally biased region" description="Polar residues" evidence="2">
    <location>
        <begin position="1"/>
        <end position="25"/>
    </location>
</feature>
<dbReference type="Pfam" id="PF01909">
    <property type="entry name" value="NTP_transf_2"/>
    <property type="match status" value="1"/>
</dbReference>
<evidence type="ECO:0000256" key="1">
    <source>
        <dbReference type="ARBA" id="ARBA00022801"/>
    </source>
</evidence>
<dbReference type="InterPro" id="IPR043519">
    <property type="entry name" value="NT_sf"/>
</dbReference>
<evidence type="ECO:0000313" key="4">
    <source>
        <dbReference type="EMBL" id="CDL37324.1"/>
    </source>
</evidence>
<sequence length="125" mass="13740">MNTLPEQHANTALPTLPGQPQNPGTWPQHDLNCTGIKAHIDTFQSWLGEAFDSGISAEQLIEARTEFIDQLLQRLWIEAGFGQIADLALVAVGGYGRGELHPLSDIDLLILSRKKLPDSQAEKSR</sequence>
<dbReference type="GO" id="GO:0008773">
    <property type="term" value="F:[protein-PII] uridylyltransferase activity"/>
    <property type="evidence" value="ECO:0007669"/>
    <property type="project" value="UniProtKB-EC"/>
</dbReference>
<dbReference type="GO" id="GO:0016787">
    <property type="term" value="F:hydrolase activity"/>
    <property type="evidence" value="ECO:0007669"/>
    <property type="project" value="UniProtKB-KW"/>
</dbReference>
<evidence type="ECO:0000313" key="5">
    <source>
        <dbReference type="Proteomes" id="UP000019194"/>
    </source>
</evidence>
<comment type="caution">
    <text evidence="4">The sequence shown here is derived from an EMBL/GenBank/DDBJ whole genome shotgun (WGS) entry which is preliminary data.</text>
</comment>